<dbReference type="Proteomes" id="UP001469553">
    <property type="component" value="Unassembled WGS sequence"/>
</dbReference>
<feature type="region of interest" description="Disordered" evidence="1">
    <location>
        <begin position="18"/>
        <end position="54"/>
    </location>
</feature>
<evidence type="ECO:0000313" key="3">
    <source>
        <dbReference type="Proteomes" id="UP001469553"/>
    </source>
</evidence>
<evidence type="ECO:0000313" key="2">
    <source>
        <dbReference type="EMBL" id="MEQ2289729.1"/>
    </source>
</evidence>
<keyword evidence="3" id="KW-1185">Reference proteome</keyword>
<name>A0ABV0Y7W8_9TELE</name>
<protein>
    <submittedName>
        <fullName evidence="2">Uncharacterized protein</fullName>
    </submittedName>
</protein>
<organism evidence="2 3">
    <name type="scientific">Ameca splendens</name>
    <dbReference type="NCBI Taxonomy" id="208324"/>
    <lineage>
        <taxon>Eukaryota</taxon>
        <taxon>Metazoa</taxon>
        <taxon>Chordata</taxon>
        <taxon>Craniata</taxon>
        <taxon>Vertebrata</taxon>
        <taxon>Euteleostomi</taxon>
        <taxon>Actinopterygii</taxon>
        <taxon>Neopterygii</taxon>
        <taxon>Teleostei</taxon>
        <taxon>Neoteleostei</taxon>
        <taxon>Acanthomorphata</taxon>
        <taxon>Ovalentaria</taxon>
        <taxon>Atherinomorphae</taxon>
        <taxon>Cyprinodontiformes</taxon>
        <taxon>Goodeidae</taxon>
        <taxon>Ameca</taxon>
    </lineage>
</organism>
<comment type="caution">
    <text evidence="2">The sequence shown here is derived from an EMBL/GenBank/DDBJ whole genome shotgun (WGS) entry which is preliminary data.</text>
</comment>
<sequence length="166" mass="18351">MSLGWPENGLLLEELEEVSGERDVSAESAAPATRSRVPSEFTLPPPAPHALPPRDQWQNVSGVNILTHLYSEPVKPKPALNNYKIITNPRSVFAVSVHGVLKSRRSCAWVDRKMARMYHVKPRGKPVLEPQQLIYDGRMLSYSACLTSAVNTVLRETGLLPADGVK</sequence>
<evidence type="ECO:0000256" key="1">
    <source>
        <dbReference type="SAM" id="MobiDB-lite"/>
    </source>
</evidence>
<reference evidence="2 3" key="1">
    <citation type="submission" date="2021-06" db="EMBL/GenBank/DDBJ databases">
        <authorList>
            <person name="Palmer J.M."/>
        </authorList>
    </citation>
    <scope>NUCLEOTIDE SEQUENCE [LARGE SCALE GENOMIC DNA]</scope>
    <source>
        <strain evidence="2 3">AS_MEX2019</strain>
        <tissue evidence="2">Muscle</tissue>
    </source>
</reference>
<gene>
    <name evidence="2" type="ORF">AMECASPLE_036163</name>
</gene>
<dbReference type="EMBL" id="JAHRIP010024436">
    <property type="protein sequence ID" value="MEQ2289729.1"/>
    <property type="molecule type" value="Genomic_DNA"/>
</dbReference>
<accession>A0ABV0Y7W8</accession>
<proteinExistence type="predicted"/>